<feature type="region of interest" description="Disordered" evidence="1">
    <location>
        <begin position="171"/>
        <end position="221"/>
    </location>
</feature>
<evidence type="ECO:0000313" key="3">
    <source>
        <dbReference type="EMBL" id="KAH7170512.1"/>
    </source>
</evidence>
<feature type="compositionally biased region" description="Polar residues" evidence="1">
    <location>
        <begin position="342"/>
        <end position="351"/>
    </location>
</feature>
<dbReference type="Proteomes" id="UP000738349">
    <property type="component" value="Unassembled WGS sequence"/>
</dbReference>
<evidence type="ECO:0000256" key="1">
    <source>
        <dbReference type="SAM" id="MobiDB-lite"/>
    </source>
</evidence>
<protein>
    <submittedName>
        <fullName evidence="3">Uncharacterized protein</fullName>
    </submittedName>
</protein>
<feature type="transmembrane region" description="Helical" evidence="2">
    <location>
        <begin position="45"/>
        <end position="66"/>
    </location>
</feature>
<feature type="region of interest" description="Disordered" evidence="1">
    <location>
        <begin position="240"/>
        <end position="351"/>
    </location>
</feature>
<reference evidence="3" key="1">
    <citation type="journal article" date="2021" name="Nat. Commun.">
        <title>Genetic determinants of endophytism in the Arabidopsis root mycobiome.</title>
        <authorList>
            <person name="Mesny F."/>
            <person name="Miyauchi S."/>
            <person name="Thiergart T."/>
            <person name="Pickel B."/>
            <person name="Atanasova L."/>
            <person name="Karlsson M."/>
            <person name="Huettel B."/>
            <person name="Barry K.W."/>
            <person name="Haridas S."/>
            <person name="Chen C."/>
            <person name="Bauer D."/>
            <person name="Andreopoulos W."/>
            <person name="Pangilinan J."/>
            <person name="LaButti K."/>
            <person name="Riley R."/>
            <person name="Lipzen A."/>
            <person name="Clum A."/>
            <person name="Drula E."/>
            <person name="Henrissat B."/>
            <person name="Kohler A."/>
            <person name="Grigoriev I.V."/>
            <person name="Martin F.M."/>
            <person name="Hacquard S."/>
        </authorList>
    </citation>
    <scope>NUCLEOTIDE SEQUENCE</scope>
    <source>
        <strain evidence="3">MPI-CAGE-AT-0147</strain>
    </source>
</reference>
<dbReference type="OrthoDB" id="5236168at2759"/>
<accession>A0A9P9FPP2</accession>
<keyword evidence="2" id="KW-0472">Membrane</keyword>
<dbReference type="EMBL" id="JAGMUV010000002">
    <property type="protein sequence ID" value="KAH7170512.1"/>
    <property type="molecule type" value="Genomic_DNA"/>
</dbReference>
<sequence>MKIDHRILRAHGAHGAPQALRRASVFPRQDNGCTGWNCLTTAQQFGIIFSIVVTSVILIFAFMYYFGRITSTRTELVLARRHRSRQRRHRHSMPSIILGRLPMHQQYPNYQPRVMYQPVVYDPGRGSFLHQMAYFSPGQHPGSERPPQPIPIPPHQVQYHPGIFYPGHPLRGQLPQPPIPMACSIPPDQFQYHTQSGRPGSVPRGSIRGDSPSLRRRSSLRQPSWWQRVWRACALQPGRASTIETSPAPRTPVRSRSGSTVAHDTRRPTTARTRSREAQGSRRSRRSRSRSVGPTPSPRTCHARTPHQSDDHMAESPRTDLATVHSDDFQLPPPDMLRGGSIDSTLPGQHSGTVIEEGVARSMSSGCDYLPSNSSFRSG</sequence>
<evidence type="ECO:0000313" key="4">
    <source>
        <dbReference type="Proteomes" id="UP000738349"/>
    </source>
</evidence>
<organism evidence="3 4">
    <name type="scientific">Dactylonectria macrodidyma</name>
    <dbReference type="NCBI Taxonomy" id="307937"/>
    <lineage>
        <taxon>Eukaryota</taxon>
        <taxon>Fungi</taxon>
        <taxon>Dikarya</taxon>
        <taxon>Ascomycota</taxon>
        <taxon>Pezizomycotina</taxon>
        <taxon>Sordariomycetes</taxon>
        <taxon>Hypocreomycetidae</taxon>
        <taxon>Hypocreales</taxon>
        <taxon>Nectriaceae</taxon>
        <taxon>Dactylonectria</taxon>
    </lineage>
</organism>
<keyword evidence="4" id="KW-1185">Reference proteome</keyword>
<gene>
    <name evidence="3" type="ORF">EDB81DRAFT_168033</name>
</gene>
<keyword evidence="2" id="KW-0812">Transmembrane</keyword>
<name>A0A9P9FPP2_9HYPO</name>
<comment type="caution">
    <text evidence="3">The sequence shown here is derived from an EMBL/GenBank/DDBJ whole genome shotgun (WGS) entry which is preliminary data.</text>
</comment>
<keyword evidence="2" id="KW-1133">Transmembrane helix</keyword>
<proteinExistence type="predicted"/>
<dbReference type="AlphaFoldDB" id="A0A9P9FPP2"/>
<feature type="compositionally biased region" description="Basic and acidic residues" evidence="1">
    <location>
        <begin position="307"/>
        <end position="318"/>
    </location>
</feature>
<evidence type="ECO:0000256" key="2">
    <source>
        <dbReference type="SAM" id="Phobius"/>
    </source>
</evidence>